<evidence type="ECO:0000256" key="1">
    <source>
        <dbReference type="ARBA" id="ARBA00000900"/>
    </source>
</evidence>
<keyword evidence="5" id="KW-0808">Transferase</keyword>
<keyword evidence="12" id="KW-0472">Membrane</keyword>
<dbReference type="GO" id="GO:0016020">
    <property type="term" value="C:membrane"/>
    <property type="evidence" value="ECO:0007669"/>
    <property type="project" value="UniProtKB-SubCell"/>
</dbReference>
<feature type="compositionally biased region" description="Acidic residues" evidence="14">
    <location>
        <begin position="68"/>
        <end position="78"/>
    </location>
</feature>
<feature type="compositionally biased region" description="Low complexity" evidence="14">
    <location>
        <begin position="151"/>
        <end position="160"/>
    </location>
</feature>
<evidence type="ECO:0000256" key="6">
    <source>
        <dbReference type="ARBA" id="ARBA00022692"/>
    </source>
</evidence>
<evidence type="ECO:0000259" key="15">
    <source>
        <dbReference type="PROSITE" id="PS50089"/>
    </source>
</evidence>
<feature type="region of interest" description="Disordered" evidence="14">
    <location>
        <begin position="54"/>
        <end position="81"/>
    </location>
</feature>
<dbReference type="EMBL" id="ML975348">
    <property type="protein sequence ID" value="KAF1832020.1"/>
    <property type="molecule type" value="Genomic_DNA"/>
</dbReference>
<dbReference type="OrthoDB" id="8062037at2759"/>
<dbReference type="Proteomes" id="UP000800040">
    <property type="component" value="Unassembled WGS sequence"/>
</dbReference>
<proteinExistence type="predicted"/>
<dbReference type="SMART" id="SM00184">
    <property type="entry name" value="RING"/>
    <property type="match status" value="1"/>
</dbReference>
<feature type="domain" description="RING-type" evidence="15">
    <location>
        <begin position="363"/>
        <end position="404"/>
    </location>
</feature>
<dbReference type="PROSITE" id="PS50089">
    <property type="entry name" value="ZF_RING_2"/>
    <property type="match status" value="1"/>
</dbReference>
<reference evidence="16" key="1">
    <citation type="submission" date="2020-01" db="EMBL/GenBank/DDBJ databases">
        <authorList>
            <consortium name="DOE Joint Genome Institute"/>
            <person name="Haridas S."/>
            <person name="Albert R."/>
            <person name="Binder M."/>
            <person name="Bloem J."/>
            <person name="Labutti K."/>
            <person name="Salamov A."/>
            <person name="Andreopoulos B."/>
            <person name="Baker S.E."/>
            <person name="Barry K."/>
            <person name="Bills G."/>
            <person name="Bluhm B.H."/>
            <person name="Cannon C."/>
            <person name="Castanera R."/>
            <person name="Culley D.E."/>
            <person name="Daum C."/>
            <person name="Ezra D."/>
            <person name="Gonzalez J.B."/>
            <person name="Henrissat B."/>
            <person name="Kuo A."/>
            <person name="Liang C."/>
            <person name="Lipzen A."/>
            <person name="Lutzoni F."/>
            <person name="Magnuson J."/>
            <person name="Mondo S."/>
            <person name="Nolan M."/>
            <person name="Ohm R."/>
            <person name="Pangilinan J."/>
            <person name="Park H.-J."/>
            <person name="Ramirez L."/>
            <person name="Alfaro M."/>
            <person name="Sun H."/>
            <person name="Tritt A."/>
            <person name="Yoshinaga Y."/>
            <person name="Zwiers L.-H."/>
            <person name="Turgeon B.G."/>
            <person name="Goodwin S.B."/>
            <person name="Spatafora J.W."/>
            <person name="Crous P.W."/>
            <person name="Grigoriev I.V."/>
        </authorList>
    </citation>
    <scope>NUCLEOTIDE SEQUENCE</scope>
    <source>
        <strain evidence="16">P77</strain>
    </source>
</reference>
<evidence type="ECO:0000256" key="13">
    <source>
        <dbReference type="PROSITE-ProRule" id="PRU00175"/>
    </source>
</evidence>
<feature type="compositionally biased region" description="Low complexity" evidence="14">
    <location>
        <begin position="431"/>
        <end position="443"/>
    </location>
</feature>
<evidence type="ECO:0000256" key="14">
    <source>
        <dbReference type="SAM" id="MobiDB-lite"/>
    </source>
</evidence>
<feature type="region of interest" description="Disordered" evidence="14">
    <location>
        <begin position="143"/>
        <end position="238"/>
    </location>
</feature>
<evidence type="ECO:0000256" key="7">
    <source>
        <dbReference type="ARBA" id="ARBA00022723"/>
    </source>
</evidence>
<keyword evidence="11" id="KW-1133">Transmembrane helix</keyword>
<protein>
    <recommendedName>
        <fullName evidence="4">RING-type E3 ubiquitin transferase</fullName>
        <ecNumber evidence="4">2.3.2.27</ecNumber>
    </recommendedName>
</protein>
<dbReference type="PANTHER" id="PTHR45768:SF18">
    <property type="entry name" value="RING-H2 FINGER PROTEIN ATL47-RELATED"/>
    <property type="match status" value="1"/>
</dbReference>
<evidence type="ECO:0000256" key="11">
    <source>
        <dbReference type="ARBA" id="ARBA00022989"/>
    </source>
</evidence>
<dbReference type="Pfam" id="PF13639">
    <property type="entry name" value="zf-RING_2"/>
    <property type="match status" value="1"/>
</dbReference>
<evidence type="ECO:0000256" key="8">
    <source>
        <dbReference type="ARBA" id="ARBA00022771"/>
    </source>
</evidence>
<keyword evidence="7" id="KW-0479">Metal-binding</keyword>
<dbReference type="CDD" id="cd16454">
    <property type="entry name" value="RING-H2_PA-TM-RING"/>
    <property type="match status" value="1"/>
</dbReference>
<keyword evidence="9" id="KW-0833">Ubl conjugation pathway</keyword>
<dbReference type="GO" id="GO:0008270">
    <property type="term" value="F:zinc ion binding"/>
    <property type="evidence" value="ECO:0007669"/>
    <property type="project" value="UniProtKB-KW"/>
</dbReference>
<dbReference type="GO" id="GO:0061630">
    <property type="term" value="F:ubiquitin protein ligase activity"/>
    <property type="evidence" value="ECO:0007669"/>
    <property type="project" value="UniProtKB-EC"/>
</dbReference>
<feature type="region of interest" description="Disordered" evidence="14">
    <location>
        <begin position="406"/>
        <end position="488"/>
    </location>
</feature>
<keyword evidence="8 13" id="KW-0863">Zinc-finger</keyword>
<evidence type="ECO:0000256" key="3">
    <source>
        <dbReference type="ARBA" id="ARBA00004906"/>
    </source>
</evidence>
<organism evidence="16 17">
    <name type="scientific">Decorospora gaudefroyi</name>
    <dbReference type="NCBI Taxonomy" id="184978"/>
    <lineage>
        <taxon>Eukaryota</taxon>
        <taxon>Fungi</taxon>
        <taxon>Dikarya</taxon>
        <taxon>Ascomycota</taxon>
        <taxon>Pezizomycotina</taxon>
        <taxon>Dothideomycetes</taxon>
        <taxon>Pleosporomycetidae</taxon>
        <taxon>Pleosporales</taxon>
        <taxon>Pleosporineae</taxon>
        <taxon>Pleosporaceae</taxon>
        <taxon>Decorospora</taxon>
    </lineage>
</organism>
<keyword evidence="6" id="KW-0812">Transmembrane</keyword>
<dbReference type="SUPFAM" id="SSF57850">
    <property type="entry name" value="RING/U-box"/>
    <property type="match status" value="1"/>
</dbReference>
<evidence type="ECO:0000256" key="10">
    <source>
        <dbReference type="ARBA" id="ARBA00022833"/>
    </source>
</evidence>
<evidence type="ECO:0000313" key="16">
    <source>
        <dbReference type="EMBL" id="KAF1832020.1"/>
    </source>
</evidence>
<dbReference type="InterPro" id="IPR001841">
    <property type="entry name" value="Znf_RING"/>
</dbReference>
<name>A0A6A5K6M4_9PLEO</name>
<evidence type="ECO:0000256" key="4">
    <source>
        <dbReference type="ARBA" id="ARBA00012483"/>
    </source>
</evidence>
<evidence type="ECO:0000256" key="12">
    <source>
        <dbReference type="ARBA" id="ARBA00023136"/>
    </source>
</evidence>
<accession>A0A6A5K6M4</accession>
<dbReference type="AlphaFoldDB" id="A0A6A5K6M4"/>
<feature type="region of interest" description="Disordered" evidence="14">
    <location>
        <begin position="258"/>
        <end position="284"/>
    </location>
</feature>
<keyword evidence="10" id="KW-0862">Zinc</keyword>
<comment type="pathway">
    <text evidence="3">Protein modification; protein ubiquitination.</text>
</comment>
<feature type="compositionally biased region" description="Low complexity" evidence="14">
    <location>
        <begin position="456"/>
        <end position="467"/>
    </location>
</feature>
<evidence type="ECO:0000256" key="2">
    <source>
        <dbReference type="ARBA" id="ARBA00004167"/>
    </source>
</evidence>
<dbReference type="EC" id="2.3.2.27" evidence="4"/>
<evidence type="ECO:0000256" key="5">
    <source>
        <dbReference type="ARBA" id="ARBA00022679"/>
    </source>
</evidence>
<sequence>MEQPSNQNATSQSQRPAHRDMMFCHECNDEWYRDEHGLSCPECGSDFTEIIEDNNDPRNNVMFGHDGDDSDSLPDLEDAPSHVYPRFNPWQSDDPEEGDISNVSFVQTAPGRYNLQATVTRSVSPQGGMAPGSIGGFMAMLSGLAGSGLRPQGQQQGQPQGQPPGQPQGQPPGQPQGQPPGQGEGLFSGAGPNPNQPTSQGSQSPGAAGGPRVTTGRFTYNGGARLFPRDGNNAGPVEDELANVMTGLMAALGAPPPHVHAQNHPQGGAQGTFHGEHTHEHGTPFAGNPILQLFSTMGMLGPGAGNMGDFVYSQEGLDRIVSQLMEQTATSNAPGPATQADIDALPHKEVSEDMLGDEHKAECSICMDEVNIGEQVTVLPCKHWFHHQCVSAWLLEHDTCPHCRKGITKGSEGQENGPSASSRTDRTSQMPSSFNPSGSGSASDPYFVSGSPAPPSNNRANSSDNANTGSGNGGISDRIRRGLFGSPQ</sequence>
<feature type="compositionally biased region" description="Pro residues" evidence="14">
    <location>
        <begin position="161"/>
        <end position="178"/>
    </location>
</feature>
<dbReference type="PANTHER" id="PTHR45768">
    <property type="entry name" value="E3 UBIQUITIN-PROTEIN LIGASE RNF13-LIKE"/>
    <property type="match status" value="1"/>
</dbReference>
<dbReference type="Gene3D" id="3.30.40.10">
    <property type="entry name" value="Zinc/RING finger domain, C3HC4 (zinc finger)"/>
    <property type="match status" value="1"/>
</dbReference>
<comment type="catalytic activity">
    <reaction evidence="1">
        <text>S-ubiquitinyl-[E2 ubiquitin-conjugating enzyme]-L-cysteine + [acceptor protein]-L-lysine = [E2 ubiquitin-conjugating enzyme]-L-cysteine + N(6)-ubiquitinyl-[acceptor protein]-L-lysine.</text>
        <dbReference type="EC" id="2.3.2.27"/>
    </reaction>
</comment>
<evidence type="ECO:0000256" key="9">
    <source>
        <dbReference type="ARBA" id="ARBA00022786"/>
    </source>
</evidence>
<dbReference type="GO" id="GO:0016567">
    <property type="term" value="P:protein ubiquitination"/>
    <property type="evidence" value="ECO:0007669"/>
    <property type="project" value="UniProtKB-ARBA"/>
</dbReference>
<evidence type="ECO:0000313" key="17">
    <source>
        <dbReference type="Proteomes" id="UP000800040"/>
    </source>
</evidence>
<dbReference type="InterPro" id="IPR013083">
    <property type="entry name" value="Znf_RING/FYVE/PHD"/>
</dbReference>
<dbReference type="FunFam" id="3.30.40.10:FF:000127">
    <property type="entry name" value="E3 ubiquitin-protein ligase RNF181"/>
    <property type="match status" value="1"/>
</dbReference>
<gene>
    <name evidence="16" type="ORF">BDW02DRAFT_23335</name>
</gene>
<keyword evidence="17" id="KW-1185">Reference proteome</keyword>
<comment type="subcellular location">
    <subcellularLocation>
        <location evidence="2">Membrane</location>
        <topology evidence="2">Single-pass membrane protein</topology>
    </subcellularLocation>
</comment>
<feature type="compositionally biased region" description="Polar residues" evidence="14">
    <location>
        <begin position="411"/>
        <end position="430"/>
    </location>
</feature>